<evidence type="ECO:0000313" key="20">
    <source>
        <dbReference type="EMBL" id="SDL20941.1"/>
    </source>
</evidence>
<dbReference type="GO" id="GO:0004129">
    <property type="term" value="F:cytochrome-c oxidase activity"/>
    <property type="evidence" value="ECO:0007669"/>
    <property type="project" value="InterPro"/>
</dbReference>
<dbReference type="OrthoDB" id="9810850at2"/>
<evidence type="ECO:0000256" key="3">
    <source>
        <dbReference type="ARBA" id="ARBA00011700"/>
    </source>
</evidence>
<reference evidence="20 21" key="1">
    <citation type="submission" date="2016-10" db="EMBL/GenBank/DDBJ databases">
        <authorList>
            <person name="de Groot N.N."/>
        </authorList>
    </citation>
    <scope>NUCLEOTIDE SEQUENCE [LARGE SCALE GENOMIC DNA]</scope>
    <source>
        <strain evidence="20 21">DSM 14789</strain>
    </source>
</reference>
<evidence type="ECO:0000256" key="14">
    <source>
        <dbReference type="ARBA" id="ARBA00031884"/>
    </source>
</evidence>
<dbReference type="FunFam" id="1.20.120.80:FF:000001">
    <property type="entry name" value="Cytochrome (Ubi)quinol oxidase subunit III"/>
    <property type="match status" value="1"/>
</dbReference>
<evidence type="ECO:0000256" key="9">
    <source>
        <dbReference type="ARBA" id="ARBA00022989"/>
    </source>
</evidence>
<evidence type="ECO:0000256" key="12">
    <source>
        <dbReference type="ARBA" id="ARBA00025694"/>
    </source>
</evidence>
<dbReference type="Pfam" id="PF00510">
    <property type="entry name" value="COX3"/>
    <property type="match status" value="1"/>
</dbReference>
<gene>
    <name evidence="20" type="ORF">SAMN05661010_01073</name>
</gene>
<comment type="subcellular location">
    <subcellularLocation>
        <location evidence="1 17">Cell membrane</location>
        <topology evidence="1 17">Multi-pass membrane protein</topology>
    </subcellularLocation>
</comment>
<dbReference type="InterPro" id="IPR035973">
    <property type="entry name" value="Cyt_c_oxidase_su3-like_sf"/>
</dbReference>
<keyword evidence="21" id="KW-1185">Reference proteome</keyword>
<evidence type="ECO:0000256" key="2">
    <source>
        <dbReference type="ARBA" id="ARBA00010581"/>
    </source>
</evidence>
<keyword evidence="11 18" id="KW-0472">Membrane</keyword>
<dbReference type="NCBIfam" id="TIGR02842">
    <property type="entry name" value="CyoC"/>
    <property type="match status" value="1"/>
</dbReference>
<dbReference type="GO" id="GO:0009486">
    <property type="term" value="F:cytochrome bo3 ubiquinol oxidase activity"/>
    <property type="evidence" value="ECO:0007669"/>
    <property type="project" value="InterPro"/>
</dbReference>
<keyword evidence="8" id="KW-0249">Electron transport</keyword>
<dbReference type="Gene3D" id="1.20.120.80">
    <property type="entry name" value="Cytochrome c oxidase, subunit III, four-helix bundle"/>
    <property type="match status" value="1"/>
</dbReference>
<dbReference type="InterPro" id="IPR033946">
    <property type="entry name" value="Ubiquinol_oxase_su3_dom"/>
</dbReference>
<evidence type="ECO:0000256" key="5">
    <source>
        <dbReference type="ARBA" id="ARBA00022448"/>
    </source>
</evidence>
<dbReference type="GO" id="GO:0005886">
    <property type="term" value="C:plasma membrane"/>
    <property type="evidence" value="ECO:0007669"/>
    <property type="project" value="UniProtKB-SubCell"/>
</dbReference>
<accession>A0A1G9I6T9</accession>
<sequence>MATDTLSNHMAHADEHEHHDAGATKVFGFWVYLMSDLIIFGSLFATYAVLSGNTAGGPGPEDIFELPFVLVETFLLLFSSFTYGLAVLAMNADRLGQVKAWLGITFLLGAGFIGMEIYEFQHLIHEGFGPDRSAFLSSFFTLVGTHGLHVTFGLIWILVMLVQLSTKGLNDMTRPRILCLSLFWHFLDIVWICVFTIVYLMGVLA</sequence>
<keyword evidence="6" id="KW-1003">Cell membrane</keyword>
<evidence type="ECO:0000256" key="8">
    <source>
        <dbReference type="ARBA" id="ARBA00022982"/>
    </source>
</evidence>
<evidence type="ECO:0000256" key="10">
    <source>
        <dbReference type="ARBA" id="ARBA00023002"/>
    </source>
</evidence>
<organism evidence="20 21">
    <name type="scientific">Modicisalibacter muralis</name>
    <dbReference type="NCBI Taxonomy" id="119000"/>
    <lineage>
        <taxon>Bacteria</taxon>
        <taxon>Pseudomonadati</taxon>
        <taxon>Pseudomonadota</taxon>
        <taxon>Gammaproteobacteria</taxon>
        <taxon>Oceanospirillales</taxon>
        <taxon>Halomonadaceae</taxon>
        <taxon>Modicisalibacter</taxon>
    </lineage>
</organism>
<evidence type="ECO:0000256" key="7">
    <source>
        <dbReference type="ARBA" id="ARBA00022692"/>
    </source>
</evidence>
<feature type="domain" description="Heme-copper oxidase subunit III family profile" evidence="19">
    <location>
        <begin position="27"/>
        <end position="203"/>
    </location>
</feature>
<dbReference type="SUPFAM" id="SSF81452">
    <property type="entry name" value="Cytochrome c oxidase subunit III-like"/>
    <property type="match status" value="1"/>
</dbReference>
<evidence type="ECO:0000256" key="4">
    <source>
        <dbReference type="ARBA" id="ARBA00014687"/>
    </source>
</evidence>
<dbReference type="AlphaFoldDB" id="A0A1G9I6T9"/>
<dbReference type="InterPro" id="IPR014206">
    <property type="entry name" value="Cyt_c_ubiqinol_oxidase_su3"/>
</dbReference>
<proteinExistence type="inferred from homology"/>
<evidence type="ECO:0000256" key="17">
    <source>
        <dbReference type="RuleBase" id="RU003376"/>
    </source>
</evidence>
<dbReference type="Proteomes" id="UP000198654">
    <property type="component" value="Unassembled WGS sequence"/>
</dbReference>
<dbReference type="EMBL" id="FNGI01000002">
    <property type="protein sequence ID" value="SDL20941.1"/>
    <property type="molecule type" value="Genomic_DNA"/>
</dbReference>
<dbReference type="PROSITE" id="PS50253">
    <property type="entry name" value="COX3"/>
    <property type="match status" value="1"/>
</dbReference>
<comment type="function">
    <text evidence="12">Cytochrome bo(3) ubiquinol terminal oxidase is the component of the aerobic respiratory chain of E.coli that predominates when cells are grown at high aeration. Has proton pump activity across the membrane in addition to electron transfer, pumping 2 protons/electron.</text>
</comment>
<comment type="subunit">
    <text evidence="3">Heterooctamer of two A chains, two B chains, two C chains and two D chains.</text>
</comment>
<keyword evidence="7 17" id="KW-0812">Transmembrane</keyword>
<feature type="transmembrane region" description="Helical" evidence="18">
    <location>
        <begin position="182"/>
        <end position="202"/>
    </location>
</feature>
<comment type="similarity">
    <text evidence="2 17">Belongs to the cytochrome c oxidase subunit 3 family.</text>
</comment>
<evidence type="ECO:0000256" key="1">
    <source>
        <dbReference type="ARBA" id="ARBA00004651"/>
    </source>
</evidence>
<keyword evidence="9 18" id="KW-1133">Transmembrane helix</keyword>
<dbReference type="CDD" id="cd02863">
    <property type="entry name" value="Ubiquinol_oxidase_III"/>
    <property type="match status" value="1"/>
</dbReference>
<feature type="transmembrane region" description="Helical" evidence="18">
    <location>
        <begin position="138"/>
        <end position="162"/>
    </location>
</feature>
<name>A0A1G9I6T9_9GAMM</name>
<protein>
    <recommendedName>
        <fullName evidence="4">Cytochrome bo(3) ubiquinol oxidase subunit 3</fullName>
    </recommendedName>
    <alternativeName>
        <fullName evidence="15">Cytochrome o ubiquinol oxidase subunit 3</fullName>
    </alternativeName>
    <alternativeName>
        <fullName evidence="13">Oxidase bo(3) subunit 3</fullName>
    </alternativeName>
    <alternativeName>
        <fullName evidence="16">Ubiquinol oxidase polypeptide III</fullName>
    </alternativeName>
    <alternativeName>
        <fullName evidence="14">Ubiquinol oxidase subunit 3</fullName>
    </alternativeName>
</protein>
<dbReference type="InterPro" id="IPR013833">
    <property type="entry name" value="Cyt_c_oxidase_su3_a-hlx"/>
</dbReference>
<evidence type="ECO:0000256" key="11">
    <source>
        <dbReference type="ARBA" id="ARBA00023136"/>
    </source>
</evidence>
<evidence type="ECO:0000256" key="15">
    <source>
        <dbReference type="ARBA" id="ARBA00032189"/>
    </source>
</evidence>
<evidence type="ECO:0000256" key="18">
    <source>
        <dbReference type="SAM" id="Phobius"/>
    </source>
</evidence>
<evidence type="ECO:0000256" key="6">
    <source>
        <dbReference type="ARBA" id="ARBA00022475"/>
    </source>
</evidence>
<dbReference type="STRING" id="119000.SAMN05661010_01073"/>
<feature type="transmembrane region" description="Helical" evidence="18">
    <location>
        <begin position="29"/>
        <end position="48"/>
    </location>
</feature>
<dbReference type="NCBIfam" id="NF007944">
    <property type="entry name" value="PRK10663.1"/>
    <property type="match status" value="1"/>
</dbReference>
<dbReference type="RefSeq" id="WP_089726291.1">
    <property type="nucleotide sequence ID" value="NZ_FNGI01000002.1"/>
</dbReference>
<evidence type="ECO:0000256" key="13">
    <source>
        <dbReference type="ARBA" id="ARBA00030072"/>
    </source>
</evidence>
<dbReference type="InterPro" id="IPR024791">
    <property type="entry name" value="Cyt_c/ubiquinol_Oxase_su3"/>
</dbReference>
<dbReference type="InterPro" id="IPR000298">
    <property type="entry name" value="Cyt_c_oxidase-like_su3"/>
</dbReference>
<keyword evidence="10" id="KW-0560">Oxidoreductase</keyword>
<dbReference type="PANTHER" id="PTHR11403:SF2">
    <property type="entry name" value="CYTOCHROME BO(3) UBIQUINOL OXIDASE SUBUNIT 3"/>
    <property type="match status" value="1"/>
</dbReference>
<feature type="transmembrane region" description="Helical" evidence="18">
    <location>
        <begin position="100"/>
        <end position="118"/>
    </location>
</feature>
<evidence type="ECO:0000259" key="19">
    <source>
        <dbReference type="PROSITE" id="PS50253"/>
    </source>
</evidence>
<evidence type="ECO:0000256" key="16">
    <source>
        <dbReference type="ARBA" id="ARBA00032717"/>
    </source>
</evidence>
<dbReference type="PANTHER" id="PTHR11403">
    <property type="entry name" value="CYTOCHROME C OXIDASE SUBUNIT III"/>
    <property type="match status" value="1"/>
</dbReference>
<keyword evidence="5" id="KW-0813">Transport</keyword>
<dbReference type="GO" id="GO:0019646">
    <property type="term" value="P:aerobic electron transport chain"/>
    <property type="evidence" value="ECO:0007669"/>
    <property type="project" value="InterPro"/>
</dbReference>
<feature type="transmembrane region" description="Helical" evidence="18">
    <location>
        <begin position="68"/>
        <end position="88"/>
    </location>
</feature>
<evidence type="ECO:0000313" key="21">
    <source>
        <dbReference type="Proteomes" id="UP000198654"/>
    </source>
</evidence>